<feature type="domain" description="Chaperone DnaJ C-terminal" evidence="4">
    <location>
        <begin position="323"/>
        <end position="463"/>
    </location>
</feature>
<dbReference type="GO" id="GO:0051082">
    <property type="term" value="F:unfolded protein binding"/>
    <property type="evidence" value="ECO:0007669"/>
    <property type="project" value="InterPro"/>
</dbReference>
<feature type="region of interest" description="Disordered" evidence="3">
    <location>
        <begin position="562"/>
        <end position="648"/>
    </location>
</feature>
<feature type="compositionally biased region" description="Polar residues" evidence="3">
    <location>
        <begin position="69"/>
        <end position="82"/>
    </location>
</feature>
<keyword evidence="2" id="KW-0175">Coiled coil</keyword>
<evidence type="ECO:0000259" key="4">
    <source>
        <dbReference type="Pfam" id="PF01556"/>
    </source>
</evidence>
<accession>A0A1Y2A4T5</accession>
<dbReference type="OrthoDB" id="550424at2759"/>
<proteinExistence type="predicted"/>
<feature type="compositionally biased region" description="Polar residues" evidence="3">
    <location>
        <begin position="597"/>
        <end position="607"/>
    </location>
</feature>
<dbReference type="STRING" id="1231657.A0A1Y2A4T5"/>
<name>A0A1Y2A4T5_9PLEO</name>
<comment type="caution">
    <text evidence="5">The sequence shown here is derived from an EMBL/GenBank/DDBJ whole genome shotgun (WGS) entry which is preliminary data.</text>
</comment>
<feature type="compositionally biased region" description="Basic and acidic residues" evidence="3">
    <location>
        <begin position="84"/>
        <end position="120"/>
    </location>
</feature>
<keyword evidence="1" id="KW-0143">Chaperone</keyword>
<evidence type="ECO:0000256" key="1">
    <source>
        <dbReference type="ARBA" id="ARBA00023186"/>
    </source>
</evidence>
<feature type="region of interest" description="Disordered" evidence="3">
    <location>
        <begin position="1"/>
        <end position="148"/>
    </location>
</feature>
<feature type="region of interest" description="Disordered" evidence="3">
    <location>
        <begin position="285"/>
        <end position="304"/>
    </location>
</feature>
<dbReference type="EMBL" id="MCFA01000012">
    <property type="protein sequence ID" value="ORY17529.1"/>
    <property type="molecule type" value="Genomic_DNA"/>
</dbReference>
<dbReference type="InterPro" id="IPR051339">
    <property type="entry name" value="DnaJ_subfamily_B"/>
</dbReference>
<sequence>MVKAILEQEDERSVADNENDQNKNYEDYQISPIRNEKNAGNTNVKSTESLKNATVENAPGSDDADSPKASGSTIMSSPNSAGKPTEDPLSRNPLEMHQEDQKNQPHGSQPEKLDEHHSSPEMDSSPIPNVHQPNGRLHSLMNTDHTPHGLYPRHPSAKKKKVYAYHPGANSKGIQDKLARLSAIFEAQCNDQRKRIAEMEAVDKAAVEAKAQRDRKEEMELKVVADYKAALLKVAKEARMKAEMNAAKKAEEFYAARDKELADARAAVEELKKGIIDADLEVARFRSPDPNPETQENESVEESSTTILPLLVSPQDIFLQRIKRVRTRRMIWDGKGTIISSEWLELDVQLHRFMETGSIVSYQGRGNQFGSEIRDLHIYIVEEMLPWRRKGHDLFYTLEMNLLESLCGRVVHIPMIDGSQHITFLPGPIQPNTKLRFPGLGLHKGDDDKARGDMLVEVQVKYPSRLSPEQLLELNCIFGGEYKEGVPDTAIDGQLKNPACVSCFSPEAPLSKLGCGHNMCQRCRQIKLRRAILNPGNVPLICCGSSGPPIILVFDENNKNDGQYREGSSVDDECRPQPGPPQPTLAASSHLHAHEAISTTPGNDNHQPQAPFPCPPSSDPVPKQVEETETSSSQEEIGDGNASSPTPPAKLVARFAKVAFSPWVSPYAPIDAAVAPKPLYARRSRPKRK</sequence>
<evidence type="ECO:0000313" key="6">
    <source>
        <dbReference type="Proteomes" id="UP000193144"/>
    </source>
</evidence>
<dbReference type="Pfam" id="PF01556">
    <property type="entry name" value="DnaJ_C"/>
    <property type="match status" value="1"/>
</dbReference>
<dbReference type="GO" id="GO:0005829">
    <property type="term" value="C:cytosol"/>
    <property type="evidence" value="ECO:0007669"/>
    <property type="project" value="TreeGrafter"/>
</dbReference>
<dbReference type="Proteomes" id="UP000193144">
    <property type="component" value="Unassembled WGS sequence"/>
</dbReference>
<evidence type="ECO:0000313" key="5">
    <source>
        <dbReference type="EMBL" id="ORY17529.1"/>
    </source>
</evidence>
<dbReference type="InterPro" id="IPR008971">
    <property type="entry name" value="HSP40/DnaJ_pept-bd"/>
</dbReference>
<dbReference type="AlphaFoldDB" id="A0A1Y2A4T5"/>
<keyword evidence="6" id="KW-1185">Reference proteome</keyword>
<organism evidence="5 6">
    <name type="scientific">Clohesyomyces aquaticus</name>
    <dbReference type="NCBI Taxonomy" id="1231657"/>
    <lineage>
        <taxon>Eukaryota</taxon>
        <taxon>Fungi</taxon>
        <taxon>Dikarya</taxon>
        <taxon>Ascomycota</taxon>
        <taxon>Pezizomycotina</taxon>
        <taxon>Dothideomycetes</taxon>
        <taxon>Pleosporomycetidae</taxon>
        <taxon>Pleosporales</taxon>
        <taxon>Lindgomycetaceae</taxon>
        <taxon>Clohesyomyces</taxon>
    </lineage>
</organism>
<feature type="compositionally biased region" description="Polar residues" evidence="3">
    <location>
        <begin position="38"/>
        <end position="55"/>
    </location>
</feature>
<dbReference type="PANTHER" id="PTHR24078">
    <property type="entry name" value="DNAJ HOMOLOG SUBFAMILY C MEMBER"/>
    <property type="match status" value="1"/>
</dbReference>
<evidence type="ECO:0000256" key="2">
    <source>
        <dbReference type="SAM" id="Coils"/>
    </source>
</evidence>
<dbReference type="GO" id="GO:0006457">
    <property type="term" value="P:protein folding"/>
    <property type="evidence" value="ECO:0007669"/>
    <property type="project" value="InterPro"/>
</dbReference>
<feature type="compositionally biased region" description="Basic and acidic residues" evidence="3">
    <location>
        <begin position="11"/>
        <end position="26"/>
    </location>
</feature>
<feature type="compositionally biased region" description="Pro residues" evidence="3">
    <location>
        <begin position="610"/>
        <end position="619"/>
    </location>
</feature>
<dbReference type="SUPFAM" id="SSF49493">
    <property type="entry name" value="HSP40/DnaJ peptide-binding domain"/>
    <property type="match status" value="1"/>
</dbReference>
<dbReference type="GO" id="GO:0051087">
    <property type="term" value="F:protein-folding chaperone binding"/>
    <property type="evidence" value="ECO:0007669"/>
    <property type="project" value="TreeGrafter"/>
</dbReference>
<gene>
    <name evidence="5" type="ORF">BCR34DRAFT_40737</name>
</gene>
<dbReference type="PANTHER" id="PTHR24078:SF553">
    <property type="entry name" value="DNAJ HOMOLOG SUBFAMILY B MEMBER 5"/>
    <property type="match status" value="1"/>
</dbReference>
<protein>
    <recommendedName>
        <fullName evidence="4">Chaperone DnaJ C-terminal domain-containing protein</fullName>
    </recommendedName>
</protein>
<feature type="coiled-coil region" evidence="2">
    <location>
        <begin position="199"/>
        <end position="252"/>
    </location>
</feature>
<reference evidence="5 6" key="1">
    <citation type="submission" date="2016-07" db="EMBL/GenBank/DDBJ databases">
        <title>Pervasive Adenine N6-methylation of Active Genes in Fungi.</title>
        <authorList>
            <consortium name="DOE Joint Genome Institute"/>
            <person name="Mondo S.J."/>
            <person name="Dannebaum R.O."/>
            <person name="Kuo R.C."/>
            <person name="Labutti K."/>
            <person name="Haridas S."/>
            <person name="Kuo A."/>
            <person name="Salamov A."/>
            <person name="Ahrendt S.R."/>
            <person name="Lipzen A."/>
            <person name="Sullivan W."/>
            <person name="Andreopoulos W.B."/>
            <person name="Clum A."/>
            <person name="Lindquist E."/>
            <person name="Daum C."/>
            <person name="Ramamoorthy G.K."/>
            <person name="Gryganskyi A."/>
            <person name="Culley D."/>
            <person name="Magnuson J.K."/>
            <person name="James T.Y."/>
            <person name="O'Malley M.A."/>
            <person name="Stajich J.E."/>
            <person name="Spatafora J.W."/>
            <person name="Visel A."/>
            <person name="Grigoriev I.V."/>
        </authorList>
    </citation>
    <scope>NUCLEOTIDE SEQUENCE [LARGE SCALE GENOMIC DNA]</scope>
    <source>
        <strain evidence="5 6">CBS 115471</strain>
    </source>
</reference>
<evidence type="ECO:0000256" key="3">
    <source>
        <dbReference type="SAM" id="MobiDB-lite"/>
    </source>
</evidence>
<dbReference type="Gene3D" id="2.60.260.20">
    <property type="entry name" value="Urease metallochaperone UreE, N-terminal domain"/>
    <property type="match status" value="1"/>
</dbReference>
<dbReference type="InterPro" id="IPR002939">
    <property type="entry name" value="DnaJ_C"/>
</dbReference>